<evidence type="ECO:0000313" key="2">
    <source>
        <dbReference type="EMBL" id="EFX89632.1"/>
    </source>
</evidence>
<keyword evidence="1" id="KW-0812">Transmembrane</keyword>
<dbReference type="AlphaFoldDB" id="E9FTI4"/>
<evidence type="ECO:0000313" key="3">
    <source>
        <dbReference type="Proteomes" id="UP000000305"/>
    </source>
</evidence>
<organism evidence="2 3">
    <name type="scientific">Daphnia pulex</name>
    <name type="common">Water flea</name>
    <dbReference type="NCBI Taxonomy" id="6669"/>
    <lineage>
        <taxon>Eukaryota</taxon>
        <taxon>Metazoa</taxon>
        <taxon>Ecdysozoa</taxon>
        <taxon>Arthropoda</taxon>
        <taxon>Crustacea</taxon>
        <taxon>Branchiopoda</taxon>
        <taxon>Diplostraca</taxon>
        <taxon>Cladocera</taxon>
        <taxon>Anomopoda</taxon>
        <taxon>Daphniidae</taxon>
        <taxon>Daphnia</taxon>
    </lineage>
</organism>
<name>E9FTI4_DAPPU</name>
<evidence type="ECO:0000256" key="1">
    <source>
        <dbReference type="SAM" id="Phobius"/>
    </source>
</evidence>
<proteinExistence type="predicted"/>
<dbReference type="EMBL" id="GL732524">
    <property type="protein sequence ID" value="EFX89632.1"/>
    <property type="molecule type" value="Genomic_DNA"/>
</dbReference>
<dbReference type="Proteomes" id="UP000000305">
    <property type="component" value="Unassembled WGS sequence"/>
</dbReference>
<accession>E9FTI4</accession>
<dbReference type="HOGENOM" id="CLU_2123508_0_0_1"/>
<keyword evidence="3" id="KW-1185">Reference proteome</keyword>
<dbReference type="KEGG" id="dpx:DAPPUDRAFT_303017"/>
<keyword evidence="1" id="KW-0472">Membrane</keyword>
<reference evidence="2 3" key="1">
    <citation type="journal article" date="2011" name="Science">
        <title>The ecoresponsive genome of Daphnia pulex.</title>
        <authorList>
            <person name="Colbourne J.K."/>
            <person name="Pfrender M.E."/>
            <person name="Gilbert D."/>
            <person name="Thomas W.K."/>
            <person name="Tucker A."/>
            <person name="Oakley T.H."/>
            <person name="Tokishita S."/>
            <person name="Aerts A."/>
            <person name="Arnold G.J."/>
            <person name="Basu M.K."/>
            <person name="Bauer D.J."/>
            <person name="Caceres C.E."/>
            <person name="Carmel L."/>
            <person name="Casola C."/>
            <person name="Choi J.H."/>
            <person name="Detter J.C."/>
            <person name="Dong Q."/>
            <person name="Dusheyko S."/>
            <person name="Eads B.D."/>
            <person name="Frohlich T."/>
            <person name="Geiler-Samerotte K.A."/>
            <person name="Gerlach D."/>
            <person name="Hatcher P."/>
            <person name="Jogdeo S."/>
            <person name="Krijgsveld J."/>
            <person name="Kriventseva E.V."/>
            <person name="Kultz D."/>
            <person name="Laforsch C."/>
            <person name="Lindquist E."/>
            <person name="Lopez J."/>
            <person name="Manak J.R."/>
            <person name="Muller J."/>
            <person name="Pangilinan J."/>
            <person name="Patwardhan R.P."/>
            <person name="Pitluck S."/>
            <person name="Pritham E.J."/>
            <person name="Rechtsteiner A."/>
            <person name="Rho M."/>
            <person name="Rogozin I.B."/>
            <person name="Sakarya O."/>
            <person name="Salamov A."/>
            <person name="Schaack S."/>
            <person name="Shapiro H."/>
            <person name="Shiga Y."/>
            <person name="Skalitzky C."/>
            <person name="Smith Z."/>
            <person name="Souvorov A."/>
            <person name="Sung W."/>
            <person name="Tang Z."/>
            <person name="Tsuchiya D."/>
            <person name="Tu H."/>
            <person name="Vos H."/>
            <person name="Wang M."/>
            <person name="Wolf Y.I."/>
            <person name="Yamagata H."/>
            <person name="Yamada T."/>
            <person name="Ye Y."/>
            <person name="Shaw J.R."/>
            <person name="Andrews J."/>
            <person name="Crease T.J."/>
            <person name="Tang H."/>
            <person name="Lucas S.M."/>
            <person name="Robertson H.M."/>
            <person name="Bork P."/>
            <person name="Koonin E.V."/>
            <person name="Zdobnov E.M."/>
            <person name="Grigoriev I.V."/>
            <person name="Lynch M."/>
            <person name="Boore J.L."/>
        </authorList>
    </citation>
    <scope>NUCLEOTIDE SEQUENCE [LARGE SCALE GENOMIC DNA]</scope>
</reference>
<sequence>MKTQKTTDQIFNAATQNITGRAISYGMDENANTKNVEVRNPDATAQLQQHSNFWITLQPHATSMVQSVFVTPFTIWLQQGNHQRLFHLLKKRKLFSINTTVYTCILIITIEYKE</sequence>
<dbReference type="InParanoid" id="E9FTI4"/>
<keyword evidence="1" id="KW-1133">Transmembrane helix</keyword>
<feature type="transmembrane region" description="Helical" evidence="1">
    <location>
        <begin position="94"/>
        <end position="112"/>
    </location>
</feature>
<gene>
    <name evidence="2" type="ORF">DAPPUDRAFT_303017</name>
</gene>
<protein>
    <submittedName>
        <fullName evidence="2">Uncharacterized protein</fullName>
    </submittedName>
</protein>